<reference evidence="6" key="1">
    <citation type="submission" date="2022-11" db="EMBL/GenBank/DDBJ databases">
        <authorList>
            <person name="Petersen C."/>
        </authorList>
    </citation>
    <scope>NUCLEOTIDE SEQUENCE</scope>
    <source>
        <strain evidence="6">IBT 20477</strain>
    </source>
</reference>
<name>A0A9W9M348_9EURO</name>
<protein>
    <submittedName>
        <fullName evidence="6">Uncharacterized protein</fullName>
    </submittedName>
</protein>
<dbReference type="PANTHER" id="PTHR31465:SF8">
    <property type="entry name" value="DOMAIN PROTEIN, PUTATIVE (AFU_ORTHOLOGUE AFUA_6G14140)-RELATED"/>
    <property type="match status" value="1"/>
</dbReference>
<dbReference type="GO" id="GO:0005886">
    <property type="term" value="C:plasma membrane"/>
    <property type="evidence" value="ECO:0007669"/>
    <property type="project" value="TreeGrafter"/>
</dbReference>
<dbReference type="GO" id="GO:0000324">
    <property type="term" value="C:fungal-type vacuole"/>
    <property type="evidence" value="ECO:0007669"/>
    <property type="project" value="TreeGrafter"/>
</dbReference>
<dbReference type="OrthoDB" id="4521223at2759"/>
<evidence type="ECO:0000256" key="4">
    <source>
        <dbReference type="ARBA" id="ARBA00023136"/>
    </source>
</evidence>
<evidence type="ECO:0000256" key="3">
    <source>
        <dbReference type="ARBA" id="ARBA00022989"/>
    </source>
</evidence>
<feature type="transmembrane region" description="Helical" evidence="5">
    <location>
        <begin position="29"/>
        <end position="49"/>
    </location>
</feature>
<comment type="caution">
    <text evidence="6">The sequence shown here is derived from an EMBL/GenBank/DDBJ whole genome shotgun (WGS) entry which is preliminary data.</text>
</comment>
<dbReference type="EMBL" id="JAPQKQ010000007">
    <property type="protein sequence ID" value="KAJ5187871.1"/>
    <property type="molecule type" value="Genomic_DNA"/>
</dbReference>
<evidence type="ECO:0000313" key="7">
    <source>
        <dbReference type="Proteomes" id="UP001150942"/>
    </source>
</evidence>
<feature type="transmembrane region" description="Helical" evidence="5">
    <location>
        <begin position="125"/>
        <end position="144"/>
    </location>
</feature>
<dbReference type="Proteomes" id="UP001150942">
    <property type="component" value="Unassembled WGS sequence"/>
</dbReference>
<evidence type="ECO:0000256" key="5">
    <source>
        <dbReference type="SAM" id="Phobius"/>
    </source>
</evidence>
<feature type="transmembrane region" description="Helical" evidence="5">
    <location>
        <begin position="54"/>
        <end position="75"/>
    </location>
</feature>
<organism evidence="6 7">
    <name type="scientific">Penicillium cf. viridicatum</name>
    <dbReference type="NCBI Taxonomy" id="2972119"/>
    <lineage>
        <taxon>Eukaryota</taxon>
        <taxon>Fungi</taxon>
        <taxon>Dikarya</taxon>
        <taxon>Ascomycota</taxon>
        <taxon>Pezizomycotina</taxon>
        <taxon>Eurotiomycetes</taxon>
        <taxon>Eurotiomycetidae</taxon>
        <taxon>Eurotiales</taxon>
        <taxon>Aspergillaceae</taxon>
        <taxon>Penicillium</taxon>
    </lineage>
</organism>
<evidence type="ECO:0000313" key="6">
    <source>
        <dbReference type="EMBL" id="KAJ5187871.1"/>
    </source>
</evidence>
<feature type="transmembrane region" description="Helical" evidence="5">
    <location>
        <begin position="87"/>
        <end position="105"/>
    </location>
</feature>
<gene>
    <name evidence="6" type="ORF">N7449_010865</name>
</gene>
<feature type="transmembrane region" description="Helical" evidence="5">
    <location>
        <begin position="164"/>
        <end position="190"/>
    </location>
</feature>
<keyword evidence="3 5" id="KW-1133">Transmembrane helix</keyword>
<sequence>MSAICTKITAQCPVEATTYGYYPNLGGNIFFTVYFGLLGVCQLGLGIYFRTWTFLAVLGIGTFMEAAGYVGRILMHDNPWSTSGFRLQIFCLILAPTFIAAGIYLTLKHIIIHIGPQDSRMNPKLFTWIFIGSDFGSIVLQAAGGGVANAAGTDQAMVETGNNIIIAGIAFQVATMSVCGLLALDFFIASRKHLPEGFQGEDVTEEPERKVWLILAAEIAAYTTVLIRCIYR</sequence>
<dbReference type="PANTHER" id="PTHR31465">
    <property type="entry name" value="PROTEIN RTA1-RELATED"/>
    <property type="match status" value="1"/>
</dbReference>
<proteinExistence type="predicted"/>
<keyword evidence="4 5" id="KW-0472">Membrane</keyword>
<dbReference type="AlphaFoldDB" id="A0A9W9M348"/>
<evidence type="ECO:0000256" key="1">
    <source>
        <dbReference type="ARBA" id="ARBA00004141"/>
    </source>
</evidence>
<keyword evidence="2 5" id="KW-0812">Transmembrane</keyword>
<keyword evidence="7" id="KW-1185">Reference proteome</keyword>
<accession>A0A9W9M348</accession>
<comment type="subcellular location">
    <subcellularLocation>
        <location evidence="1">Membrane</location>
        <topology evidence="1">Multi-pass membrane protein</topology>
    </subcellularLocation>
</comment>
<evidence type="ECO:0000256" key="2">
    <source>
        <dbReference type="ARBA" id="ARBA00022692"/>
    </source>
</evidence>
<dbReference type="InterPro" id="IPR007568">
    <property type="entry name" value="RTA1"/>
</dbReference>
<dbReference type="Pfam" id="PF04479">
    <property type="entry name" value="RTA1"/>
    <property type="match status" value="1"/>
</dbReference>
<reference evidence="6" key="2">
    <citation type="journal article" date="2023" name="IMA Fungus">
        <title>Comparative genomic study of the Penicillium genus elucidates a diverse pangenome and 15 lateral gene transfer events.</title>
        <authorList>
            <person name="Petersen C."/>
            <person name="Sorensen T."/>
            <person name="Nielsen M.R."/>
            <person name="Sondergaard T.E."/>
            <person name="Sorensen J.L."/>
            <person name="Fitzpatrick D.A."/>
            <person name="Frisvad J.C."/>
            <person name="Nielsen K.L."/>
        </authorList>
    </citation>
    <scope>NUCLEOTIDE SEQUENCE</scope>
    <source>
        <strain evidence="6">IBT 20477</strain>
    </source>
</reference>